<evidence type="ECO:0008006" key="4">
    <source>
        <dbReference type="Google" id="ProtNLM"/>
    </source>
</evidence>
<dbReference type="AlphaFoldDB" id="A0A9R0JUD7"/>
<evidence type="ECO:0000313" key="2">
    <source>
        <dbReference type="Proteomes" id="UP000813463"/>
    </source>
</evidence>
<dbReference type="Proteomes" id="UP000813463">
    <property type="component" value="Chromosome 2"/>
</dbReference>
<reference evidence="2" key="1">
    <citation type="journal article" date="2021" name="Nat. Commun.">
        <title>Genomic analyses provide insights into spinach domestication and the genetic basis of agronomic traits.</title>
        <authorList>
            <person name="Cai X."/>
            <person name="Sun X."/>
            <person name="Xu C."/>
            <person name="Sun H."/>
            <person name="Wang X."/>
            <person name="Ge C."/>
            <person name="Zhang Z."/>
            <person name="Wang Q."/>
            <person name="Fei Z."/>
            <person name="Jiao C."/>
            <person name="Wang Q."/>
        </authorList>
    </citation>
    <scope>NUCLEOTIDE SEQUENCE [LARGE SCALE GENOMIC DNA]</scope>
    <source>
        <strain evidence="2">cv. Varoflay</strain>
    </source>
</reference>
<proteinExistence type="predicted"/>
<sequence>MELKYSMIFSILIFHLLLSPYTLSGGKEISKLNDEDVYEIDYRGPETHSHLPPPKRLKRNPYIHHKVVTKSKQRAANIITKMGK</sequence>
<name>A0A9R0JUD7_SPIOL</name>
<evidence type="ECO:0000313" key="3">
    <source>
        <dbReference type="RefSeq" id="XP_021847389.1"/>
    </source>
</evidence>
<accession>A0A9R0JUD7</accession>
<dbReference type="GeneID" id="110787126"/>
<protein>
    <recommendedName>
        <fullName evidence="4">Neprosin activation peptide domain-containing protein</fullName>
    </recommendedName>
</protein>
<feature type="signal peptide" evidence="1">
    <location>
        <begin position="1"/>
        <end position="24"/>
    </location>
</feature>
<keyword evidence="1" id="KW-0732">Signal</keyword>
<dbReference type="RefSeq" id="XP_021847389.1">
    <property type="nucleotide sequence ID" value="XM_021991697.2"/>
</dbReference>
<dbReference type="KEGG" id="soe:110787126"/>
<evidence type="ECO:0000256" key="1">
    <source>
        <dbReference type="SAM" id="SignalP"/>
    </source>
</evidence>
<feature type="chain" id="PRO_5040341790" description="Neprosin activation peptide domain-containing protein" evidence="1">
    <location>
        <begin position="25"/>
        <end position="84"/>
    </location>
</feature>
<organism evidence="2 3">
    <name type="scientific">Spinacia oleracea</name>
    <name type="common">Spinach</name>
    <dbReference type="NCBI Taxonomy" id="3562"/>
    <lineage>
        <taxon>Eukaryota</taxon>
        <taxon>Viridiplantae</taxon>
        <taxon>Streptophyta</taxon>
        <taxon>Embryophyta</taxon>
        <taxon>Tracheophyta</taxon>
        <taxon>Spermatophyta</taxon>
        <taxon>Magnoliopsida</taxon>
        <taxon>eudicotyledons</taxon>
        <taxon>Gunneridae</taxon>
        <taxon>Pentapetalae</taxon>
        <taxon>Caryophyllales</taxon>
        <taxon>Chenopodiaceae</taxon>
        <taxon>Chenopodioideae</taxon>
        <taxon>Anserineae</taxon>
        <taxon>Spinacia</taxon>
    </lineage>
</organism>
<reference evidence="3" key="2">
    <citation type="submission" date="2025-08" db="UniProtKB">
        <authorList>
            <consortium name="RefSeq"/>
        </authorList>
    </citation>
    <scope>IDENTIFICATION</scope>
    <source>
        <tissue evidence="3">Leaf</tissue>
    </source>
</reference>
<gene>
    <name evidence="3" type="primary">LOC110787126</name>
</gene>
<keyword evidence="2" id="KW-1185">Reference proteome</keyword>
<dbReference type="OrthoDB" id="1932094at2759"/>